<comment type="caution">
    <text evidence="1">The sequence shown here is derived from an EMBL/GenBank/DDBJ whole genome shotgun (WGS) entry which is preliminary data.</text>
</comment>
<sequence>MPEQALDIDRRVRLSMAVGRYVRSANRFNEVSREFTEACDSLRKQLGPGQRFVTQADFKHYLVSSDRAGNLNVETIESL</sequence>
<protein>
    <submittedName>
        <fullName evidence="1">Uncharacterized protein</fullName>
    </submittedName>
</protein>
<dbReference type="EMBL" id="SJPZ01000002">
    <property type="protein sequence ID" value="TWU61945.1"/>
    <property type="molecule type" value="Genomic_DNA"/>
</dbReference>
<accession>A0A5C6FI69</accession>
<dbReference type="Proteomes" id="UP000316476">
    <property type="component" value="Unassembled WGS sequence"/>
</dbReference>
<gene>
    <name evidence="1" type="ORF">V7x_36360</name>
</gene>
<evidence type="ECO:0000313" key="2">
    <source>
        <dbReference type="Proteomes" id="UP000316476"/>
    </source>
</evidence>
<proteinExistence type="predicted"/>
<reference evidence="1 2" key="1">
    <citation type="submission" date="2019-02" db="EMBL/GenBank/DDBJ databases">
        <title>Deep-cultivation of Planctomycetes and their phenomic and genomic characterization uncovers novel biology.</title>
        <authorList>
            <person name="Wiegand S."/>
            <person name="Jogler M."/>
            <person name="Boedeker C."/>
            <person name="Pinto D."/>
            <person name="Vollmers J."/>
            <person name="Rivas-Marin E."/>
            <person name="Kohn T."/>
            <person name="Peeters S.H."/>
            <person name="Heuer A."/>
            <person name="Rast P."/>
            <person name="Oberbeckmann S."/>
            <person name="Bunk B."/>
            <person name="Jeske O."/>
            <person name="Meyerdierks A."/>
            <person name="Storesund J.E."/>
            <person name="Kallscheuer N."/>
            <person name="Luecker S."/>
            <person name="Lage O.M."/>
            <person name="Pohl T."/>
            <person name="Merkel B.J."/>
            <person name="Hornburger P."/>
            <person name="Mueller R.-W."/>
            <person name="Bruemmer F."/>
            <person name="Labrenz M."/>
            <person name="Spormann A.M."/>
            <person name="Op Den Camp H."/>
            <person name="Overmann J."/>
            <person name="Amann R."/>
            <person name="Jetten M.S.M."/>
            <person name="Mascher T."/>
            <person name="Medema M.H."/>
            <person name="Devos D.P."/>
            <person name="Kaster A.-K."/>
            <person name="Ovreas L."/>
            <person name="Rohde M."/>
            <person name="Galperin M.Y."/>
            <person name="Jogler C."/>
        </authorList>
    </citation>
    <scope>NUCLEOTIDE SEQUENCE [LARGE SCALE GENOMIC DNA]</scope>
    <source>
        <strain evidence="1 2">V7</strain>
    </source>
</reference>
<evidence type="ECO:0000313" key="1">
    <source>
        <dbReference type="EMBL" id="TWU61945.1"/>
    </source>
</evidence>
<dbReference type="AlphaFoldDB" id="A0A5C6FI69"/>
<organism evidence="1 2">
    <name type="scientific">Crateriforma conspicua</name>
    <dbReference type="NCBI Taxonomy" id="2527996"/>
    <lineage>
        <taxon>Bacteria</taxon>
        <taxon>Pseudomonadati</taxon>
        <taxon>Planctomycetota</taxon>
        <taxon>Planctomycetia</taxon>
        <taxon>Planctomycetales</taxon>
        <taxon>Planctomycetaceae</taxon>
        <taxon>Crateriforma</taxon>
    </lineage>
</organism>
<name>A0A5C6FI69_9PLAN</name>